<proteinExistence type="inferred from homology"/>
<feature type="domain" description="Histone RNA hairpin-binding protein RNA-binding" evidence="4">
    <location>
        <begin position="57"/>
        <end position="94"/>
    </location>
</feature>
<dbReference type="Pfam" id="PF15247">
    <property type="entry name" value="SLBP_RNA_bind"/>
    <property type="match status" value="1"/>
</dbReference>
<keyword evidence="3" id="KW-1133">Transmembrane helix</keyword>
<dbReference type="GO" id="GO:0071204">
    <property type="term" value="C:histone pre-mRNA 3'end processing complex"/>
    <property type="evidence" value="ECO:0007669"/>
    <property type="project" value="TreeGrafter"/>
</dbReference>
<dbReference type="InterPro" id="IPR038294">
    <property type="entry name" value="SLBP_RNA_bind_sf"/>
</dbReference>
<feature type="transmembrane region" description="Helical" evidence="3">
    <location>
        <begin position="108"/>
        <end position="130"/>
    </location>
</feature>
<dbReference type="PANTHER" id="PTHR17408:SF11">
    <property type="entry name" value="STEM-LOOP BINDING PROTEIN-LIKE"/>
    <property type="match status" value="1"/>
</dbReference>
<keyword evidence="6" id="KW-1185">Reference proteome</keyword>
<dbReference type="Gene3D" id="1.10.8.1120">
    <property type="entry name" value="Histone RNA hairpin-binding protein RNA-binding domain"/>
    <property type="match status" value="1"/>
</dbReference>
<dbReference type="GeneTree" id="ENSGT00940000164705"/>
<dbReference type="Proteomes" id="UP000314982">
    <property type="component" value="Unassembled WGS sequence"/>
</dbReference>
<evidence type="ECO:0000313" key="6">
    <source>
        <dbReference type="Proteomes" id="UP000314982"/>
    </source>
</evidence>
<evidence type="ECO:0000313" key="5">
    <source>
        <dbReference type="Ensembl" id="ENSHHUP00000044140.1"/>
    </source>
</evidence>
<reference evidence="5" key="3">
    <citation type="submission" date="2025-09" db="UniProtKB">
        <authorList>
            <consortium name="Ensembl"/>
        </authorList>
    </citation>
    <scope>IDENTIFICATION</scope>
</reference>
<dbReference type="GO" id="GO:0003729">
    <property type="term" value="F:mRNA binding"/>
    <property type="evidence" value="ECO:0007669"/>
    <property type="project" value="InterPro"/>
</dbReference>
<evidence type="ECO:0000256" key="3">
    <source>
        <dbReference type="SAM" id="Phobius"/>
    </source>
</evidence>
<evidence type="ECO:0000259" key="4">
    <source>
        <dbReference type="Pfam" id="PF15247"/>
    </source>
</evidence>
<reference evidence="5" key="2">
    <citation type="submission" date="2025-08" db="UniProtKB">
        <authorList>
            <consortium name="Ensembl"/>
        </authorList>
    </citation>
    <scope>IDENTIFICATION</scope>
</reference>
<keyword evidence="3" id="KW-0812">Transmembrane</keyword>
<evidence type="ECO:0000256" key="2">
    <source>
        <dbReference type="ARBA" id="ARBA00022884"/>
    </source>
</evidence>
<keyword evidence="2" id="KW-0694">RNA-binding</keyword>
<dbReference type="GO" id="GO:0005737">
    <property type="term" value="C:cytoplasm"/>
    <property type="evidence" value="ECO:0007669"/>
    <property type="project" value="TreeGrafter"/>
</dbReference>
<dbReference type="PANTHER" id="PTHR17408">
    <property type="entry name" value="HISTONE RNA HAIRPIN-BINDING PROTEIN"/>
    <property type="match status" value="1"/>
</dbReference>
<dbReference type="GO" id="GO:0071207">
    <property type="term" value="F:histone pre-mRNA stem-loop binding"/>
    <property type="evidence" value="ECO:0007669"/>
    <property type="project" value="TreeGrafter"/>
</dbReference>
<keyword evidence="3" id="KW-0472">Membrane</keyword>
<accession>A0A4W5N3K9</accession>
<protein>
    <submittedName>
        <fullName evidence="5">Stem-loop binding protein 2</fullName>
    </submittedName>
</protein>
<comment type="similarity">
    <text evidence="1">Belongs to the SLBP family.</text>
</comment>
<dbReference type="GO" id="GO:0051028">
    <property type="term" value="P:mRNA transport"/>
    <property type="evidence" value="ECO:0007669"/>
    <property type="project" value="TreeGrafter"/>
</dbReference>
<dbReference type="AlphaFoldDB" id="A0A4W5N3K9"/>
<dbReference type="InterPro" id="IPR029344">
    <property type="entry name" value="SLBP_RNA_bind"/>
</dbReference>
<reference evidence="6" key="1">
    <citation type="submission" date="2018-06" db="EMBL/GenBank/DDBJ databases">
        <title>Genome assembly of Danube salmon.</title>
        <authorList>
            <person name="Macqueen D.J."/>
            <person name="Gundappa M.K."/>
        </authorList>
    </citation>
    <scope>NUCLEOTIDE SEQUENCE [LARGE SCALE GENOMIC DNA]</scope>
</reference>
<organism evidence="5 6">
    <name type="scientific">Hucho hucho</name>
    <name type="common">huchen</name>
    <dbReference type="NCBI Taxonomy" id="62062"/>
    <lineage>
        <taxon>Eukaryota</taxon>
        <taxon>Metazoa</taxon>
        <taxon>Chordata</taxon>
        <taxon>Craniata</taxon>
        <taxon>Vertebrata</taxon>
        <taxon>Euteleostomi</taxon>
        <taxon>Actinopterygii</taxon>
        <taxon>Neopterygii</taxon>
        <taxon>Teleostei</taxon>
        <taxon>Protacanthopterygii</taxon>
        <taxon>Salmoniformes</taxon>
        <taxon>Salmonidae</taxon>
        <taxon>Salmoninae</taxon>
        <taxon>Hucho</taxon>
    </lineage>
</organism>
<name>A0A4W5N3K9_9TELE</name>
<dbReference type="GO" id="GO:0006398">
    <property type="term" value="P:mRNA 3'-end processing by stem-loop binding and cleavage"/>
    <property type="evidence" value="ECO:0007669"/>
    <property type="project" value="TreeGrafter"/>
</dbReference>
<sequence length="149" mass="18127">MSLWGCNKMWKKSRGLSTFQMYCYFQTQKMALHLSLRDEWVEYVFLHVFPLFDTRRLRIPGLHPSTPNKYRKYSRRSWDMQVSLWRKALHGWDPPSESQREAERQDPMFIWTQCYSSLFFNFIFLSLFFMSQPSNTLFSPSQFCFLSKE</sequence>
<dbReference type="Ensembl" id="ENSHHUT00000045786.1">
    <property type="protein sequence ID" value="ENSHHUP00000044140.1"/>
    <property type="gene ID" value="ENSHHUG00000027048.1"/>
</dbReference>
<evidence type="ECO:0000256" key="1">
    <source>
        <dbReference type="ARBA" id="ARBA00006151"/>
    </source>
</evidence>
<dbReference type="InterPro" id="IPR026502">
    <property type="entry name" value="SLBP1/SLBP2"/>
</dbReference>